<name>A0A0S2K4B6_9GAMM</name>
<dbReference type="STRING" id="161398.PP2015_2419"/>
<dbReference type="PATRIC" id="fig|161398.10.peg.2470"/>
<dbReference type="CDD" id="cd04301">
    <property type="entry name" value="NAT_SF"/>
    <property type="match status" value="1"/>
</dbReference>
<dbReference type="AlphaFoldDB" id="A0A0S2K4B6"/>
<feature type="domain" description="N-acetyltransferase" evidence="1">
    <location>
        <begin position="1"/>
        <end position="121"/>
    </location>
</feature>
<dbReference type="KEGG" id="pphe:PP2015_2419"/>
<dbReference type="Gene3D" id="3.40.630.30">
    <property type="match status" value="1"/>
</dbReference>
<dbReference type="SUPFAM" id="SSF55729">
    <property type="entry name" value="Acyl-CoA N-acyltransferases (Nat)"/>
    <property type="match status" value="1"/>
</dbReference>
<dbReference type="GO" id="GO:0016747">
    <property type="term" value="F:acyltransferase activity, transferring groups other than amino-acyl groups"/>
    <property type="evidence" value="ECO:0007669"/>
    <property type="project" value="InterPro"/>
</dbReference>
<sequence length="134" mass="15546">MNVERLEQIAIPLANKFYQAHNVRGRANKQDEVWVVKNPSIIAACRIQNRVDALFLSTLYVDEKWRGKGIAKQIILAALSQHTQPVFTFAYAHLEAFYQAIHFRCVDTLPEELAYMFKAYRQQGRDIIAMKYQA</sequence>
<proteinExistence type="predicted"/>
<evidence type="ECO:0000313" key="2">
    <source>
        <dbReference type="EMBL" id="ALO42911.1"/>
    </source>
</evidence>
<dbReference type="Proteomes" id="UP000061457">
    <property type="component" value="Chromosome I"/>
</dbReference>
<keyword evidence="2" id="KW-0808">Transferase</keyword>
<keyword evidence="3" id="KW-1185">Reference proteome</keyword>
<dbReference type="OrthoDB" id="8780005at2"/>
<reference evidence="2 3" key="1">
    <citation type="submission" date="2015-11" db="EMBL/GenBank/DDBJ databases">
        <authorList>
            <person name="Zhang Y."/>
            <person name="Guo Z."/>
        </authorList>
    </citation>
    <scope>NUCLEOTIDE SEQUENCE [LARGE SCALE GENOMIC DNA]</scope>
    <source>
        <strain evidence="2 3">KCTC 12086</strain>
    </source>
</reference>
<accession>A0A0S2K4B6</accession>
<gene>
    <name evidence="2" type="ORF">PP2015_2419</name>
</gene>
<dbReference type="Pfam" id="PF13508">
    <property type="entry name" value="Acetyltransf_7"/>
    <property type="match status" value="1"/>
</dbReference>
<dbReference type="EMBL" id="CP013187">
    <property type="protein sequence ID" value="ALO42911.1"/>
    <property type="molecule type" value="Genomic_DNA"/>
</dbReference>
<evidence type="ECO:0000259" key="1">
    <source>
        <dbReference type="PROSITE" id="PS51186"/>
    </source>
</evidence>
<protein>
    <submittedName>
        <fullName evidence="2">Acetyltransferase, GNAT family protein</fullName>
    </submittedName>
</protein>
<dbReference type="InterPro" id="IPR016181">
    <property type="entry name" value="Acyl_CoA_acyltransferase"/>
</dbReference>
<evidence type="ECO:0000313" key="3">
    <source>
        <dbReference type="Proteomes" id="UP000061457"/>
    </source>
</evidence>
<organism evidence="2 3">
    <name type="scientific">Pseudoalteromonas phenolica</name>
    <dbReference type="NCBI Taxonomy" id="161398"/>
    <lineage>
        <taxon>Bacteria</taxon>
        <taxon>Pseudomonadati</taxon>
        <taxon>Pseudomonadota</taxon>
        <taxon>Gammaproteobacteria</taxon>
        <taxon>Alteromonadales</taxon>
        <taxon>Pseudoalteromonadaceae</taxon>
        <taxon>Pseudoalteromonas</taxon>
    </lineage>
</organism>
<dbReference type="PROSITE" id="PS51186">
    <property type="entry name" value="GNAT"/>
    <property type="match status" value="1"/>
</dbReference>
<dbReference type="InterPro" id="IPR000182">
    <property type="entry name" value="GNAT_dom"/>
</dbReference>
<dbReference type="RefSeq" id="WP_058030612.1">
    <property type="nucleotide sequence ID" value="NZ_CP013187.1"/>
</dbReference>